<evidence type="ECO:0000313" key="1">
    <source>
        <dbReference type="EMBL" id="DAE30776.1"/>
    </source>
</evidence>
<dbReference type="EMBL" id="BK059105">
    <property type="protein sequence ID" value="DAE30776.1"/>
    <property type="molecule type" value="Genomic_DNA"/>
</dbReference>
<accession>A0A8S5RHA7</accession>
<reference evidence="1" key="1">
    <citation type="journal article" date="2021" name="Proc. Natl. Acad. Sci. U.S.A.">
        <title>A Catalog of Tens of Thousands of Viruses from Human Metagenomes Reveals Hidden Associations with Chronic Diseases.</title>
        <authorList>
            <person name="Tisza M.J."/>
            <person name="Buck C.B."/>
        </authorList>
    </citation>
    <scope>NUCLEOTIDE SEQUENCE</scope>
    <source>
        <strain evidence="1">CtML55</strain>
    </source>
</reference>
<name>A0A8S5RHA7_9VIRU</name>
<sequence>MNTATTETCYKNGALNRKQSNIPFAFGAKSIQT</sequence>
<organism evidence="1">
    <name type="scientific">virus sp. ctML55</name>
    <dbReference type="NCBI Taxonomy" id="2827627"/>
    <lineage>
        <taxon>Viruses</taxon>
    </lineage>
</organism>
<proteinExistence type="predicted"/>
<protein>
    <submittedName>
        <fullName evidence="1">Uncharacterized protein</fullName>
    </submittedName>
</protein>